<reference evidence="2" key="1">
    <citation type="submission" date="2016-10" db="EMBL/GenBank/DDBJ databases">
        <authorList>
            <person name="Varghese N."/>
            <person name="Submissions S."/>
        </authorList>
    </citation>
    <scope>NUCLEOTIDE SEQUENCE [LARGE SCALE GENOMIC DNA]</scope>
    <source>
        <strain evidence="2">DSM 15282</strain>
    </source>
</reference>
<evidence type="ECO:0000313" key="1">
    <source>
        <dbReference type="EMBL" id="SFO47977.1"/>
    </source>
</evidence>
<evidence type="ECO:0000313" key="2">
    <source>
        <dbReference type="Proteomes" id="UP000199564"/>
    </source>
</evidence>
<dbReference type="PANTHER" id="PTHR41244">
    <property type="entry name" value="RHAMNAN SYNTHESIS F"/>
    <property type="match status" value="1"/>
</dbReference>
<dbReference type="EMBL" id="FOVW01000007">
    <property type="protein sequence ID" value="SFO47977.1"/>
    <property type="molecule type" value="Genomic_DNA"/>
</dbReference>
<name>A0A1I5HIB6_9BACT</name>
<protein>
    <submittedName>
        <fullName evidence="1">Lipopolysaccharide biosynthesis protein</fullName>
    </submittedName>
</protein>
<sequence length="369" mass="43580">MQSNIKPVAYYLPQYHPIPENDYWWGKGFTEWTNVTKAKPLFKGHYQPRYPADLGYYDLRVPEVREEQATMAKENGVYGFCYYHYWFGDGKQLLEKPFNEVVESGKPDFPFMLCWANQTWKGVWFGDFQNQVLAKQEYPGIDDYTNHFSSLLPAFKDNRYIKIDGKPVFQVYQPLDLPDSKVFARVFNDLAKDNGFPGIYLLACNVPIYWEPEPNGFHGVISYLFHSFRFREKNTVFKEGSFLGKVEWKWNNFLEGKAIERRKKPKVYKYEKVVTKISKWPKMNFDYYPMVVPDWDNSPRAGNSSMILHGSTPDKWKIHFHNAVNYINNTSPADKFIFIKSWNEWAEGNYLEPDQRWGTAYLKAMKSCL</sequence>
<dbReference type="InterPro" id="IPR032719">
    <property type="entry name" value="WbsX"/>
</dbReference>
<dbReference type="AlphaFoldDB" id="A0A1I5HIB6"/>
<keyword evidence="2" id="KW-1185">Reference proteome</keyword>
<dbReference type="Pfam" id="PF14307">
    <property type="entry name" value="Glyco_tran_WbsX"/>
    <property type="match status" value="1"/>
</dbReference>
<dbReference type="Gene3D" id="3.20.20.80">
    <property type="entry name" value="Glycosidases"/>
    <property type="match status" value="1"/>
</dbReference>
<dbReference type="Proteomes" id="UP000199564">
    <property type="component" value="Unassembled WGS sequence"/>
</dbReference>
<dbReference type="STRING" id="226506.SAMN04488519_10762"/>
<organism evidence="1 2">
    <name type="scientific">Algoriphagus ornithinivorans</name>
    <dbReference type="NCBI Taxonomy" id="226506"/>
    <lineage>
        <taxon>Bacteria</taxon>
        <taxon>Pseudomonadati</taxon>
        <taxon>Bacteroidota</taxon>
        <taxon>Cytophagia</taxon>
        <taxon>Cytophagales</taxon>
        <taxon>Cyclobacteriaceae</taxon>
        <taxon>Algoriphagus</taxon>
    </lineage>
</organism>
<gene>
    <name evidence="1" type="ORF">SAMN04488519_10762</name>
</gene>
<dbReference type="PANTHER" id="PTHR41244:SF1">
    <property type="entry name" value="GLYCOSYLTRANSFERASE"/>
    <property type="match status" value="1"/>
</dbReference>
<accession>A0A1I5HIB6</accession>
<dbReference type="RefSeq" id="WP_091654453.1">
    <property type="nucleotide sequence ID" value="NZ_FOVW01000007.1"/>
</dbReference>
<dbReference type="CDD" id="cd11579">
    <property type="entry name" value="Glyco_tran_WbsX"/>
    <property type="match status" value="1"/>
</dbReference>
<proteinExistence type="predicted"/>